<dbReference type="InterPro" id="IPR041913">
    <property type="entry name" value="POLD3_sf"/>
</dbReference>
<dbReference type="GO" id="GO:0006271">
    <property type="term" value="P:DNA strand elongation involved in DNA replication"/>
    <property type="evidence" value="ECO:0007669"/>
    <property type="project" value="TreeGrafter"/>
</dbReference>
<feature type="region of interest" description="Disordered" evidence="5">
    <location>
        <begin position="356"/>
        <end position="415"/>
    </location>
</feature>
<dbReference type="EMBL" id="KZ996835">
    <property type="protein sequence ID" value="RKO88258.1"/>
    <property type="molecule type" value="Genomic_DNA"/>
</dbReference>
<keyword evidence="7" id="KW-1185">Reference proteome</keyword>
<dbReference type="InterPro" id="IPR019038">
    <property type="entry name" value="POLD3"/>
</dbReference>
<evidence type="ECO:0000256" key="1">
    <source>
        <dbReference type="ARBA" id="ARBA00004123"/>
    </source>
</evidence>
<feature type="compositionally biased region" description="Basic and acidic residues" evidence="5">
    <location>
        <begin position="140"/>
        <end position="150"/>
    </location>
</feature>
<protein>
    <recommendedName>
        <fullName evidence="2">DNA polymerase delta subunit 3</fullName>
    </recommendedName>
</protein>
<dbReference type="AlphaFoldDB" id="A0A4P9WAS7"/>
<dbReference type="GO" id="GO:1904161">
    <property type="term" value="P:DNA synthesis involved in UV-damage excision repair"/>
    <property type="evidence" value="ECO:0007669"/>
    <property type="project" value="TreeGrafter"/>
</dbReference>
<feature type="compositionally biased region" description="Gly residues" evidence="5">
    <location>
        <begin position="689"/>
        <end position="698"/>
    </location>
</feature>
<feature type="compositionally biased region" description="Basic and acidic residues" evidence="5">
    <location>
        <begin position="498"/>
        <end position="565"/>
    </location>
</feature>
<feature type="compositionally biased region" description="Basic and acidic residues" evidence="5">
    <location>
        <begin position="405"/>
        <end position="415"/>
    </location>
</feature>
<dbReference type="GO" id="GO:0043625">
    <property type="term" value="C:delta DNA polymerase complex"/>
    <property type="evidence" value="ECO:0007669"/>
    <property type="project" value="InterPro"/>
</dbReference>
<feature type="region of interest" description="Disordered" evidence="5">
    <location>
        <begin position="86"/>
        <end position="109"/>
    </location>
</feature>
<reference evidence="7" key="1">
    <citation type="journal article" date="2018" name="Nat. Microbiol.">
        <title>Leveraging single-cell genomics to expand the fungal tree of life.</title>
        <authorList>
            <person name="Ahrendt S.R."/>
            <person name="Quandt C.A."/>
            <person name="Ciobanu D."/>
            <person name="Clum A."/>
            <person name="Salamov A."/>
            <person name="Andreopoulos B."/>
            <person name="Cheng J.F."/>
            <person name="Woyke T."/>
            <person name="Pelin A."/>
            <person name="Henrissat B."/>
            <person name="Reynolds N.K."/>
            <person name="Benny G.L."/>
            <person name="Smith M.E."/>
            <person name="James T.Y."/>
            <person name="Grigoriev I.V."/>
        </authorList>
    </citation>
    <scope>NUCLEOTIDE SEQUENCE [LARGE SCALE GENOMIC DNA]</scope>
</reference>
<dbReference type="GO" id="GO:0006297">
    <property type="term" value="P:nucleotide-excision repair, DNA gap filling"/>
    <property type="evidence" value="ECO:0007669"/>
    <property type="project" value="TreeGrafter"/>
</dbReference>
<comment type="subcellular location">
    <subcellularLocation>
        <location evidence="1">Nucleus</location>
    </subcellularLocation>
</comment>
<name>A0A4P9WAS7_9FUNG</name>
<feature type="compositionally biased region" description="Acidic residues" evidence="5">
    <location>
        <begin position="637"/>
        <end position="662"/>
    </location>
</feature>
<evidence type="ECO:0000256" key="2">
    <source>
        <dbReference type="ARBA" id="ARBA00017589"/>
    </source>
</evidence>
<evidence type="ECO:0000313" key="7">
    <source>
        <dbReference type="Proteomes" id="UP000269721"/>
    </source>
</evidence>
<dbReference type="Gene3D" id="3.90.1030.20">
    <property type="entry name" value="DNA polymerase delta, p66 (Cdc27) subunit, wHTH domain"/>
    <property type="match status" value="1"/>
</dbReference>
<feature type="region of interest" description="Disordered" evidence="5">
    <location>
        <begin position="193"/>
        <end position="213"/>
    </location>
</feature>
<organism evidence="6 7">
    <name type="scientific">Blyttiomyces helicus</name>
    <dbReference type="NCBI Taxonomy" id="388810"/>
    <lineage>
        <taxon>Eukaryota</taxon>
        <taxon>Fungi</taxon>
        <taxon>Fungi incertae sedis</taxon>
        <taxon>Chytridiomycota</taxon>
        <taxon>Chytridiomycota incertae sedis</taxon>
        <taxon>Chytridiomycetes</taxon>
        <taxon>Chytridiomycetes incertae sedis</taxon>
        <taxon>Blyttiomyces</taxon>
    </lineage>
</organism>
<dbReference type="PANTHER" id="PTHR17598">
    <property type="entry name" value="DNA POLYMERASE DELTA SUBUNIT 3"/>
    <property type="match status" value="1"/>
</dbReference>
<dbReference type="OrthoDB" id="514823at2759"/>
<feature type="compositionally biased region" description="Basic and acidic residues" evidence="5">
    <location>
        <begin position="618"/>
        <end position="629"/>
    </location>
</feature>
<feature type="region of interest" description="Disordered" evidence="5">
    <location>
        <begin position="140"/>
        <end position="159"/>
    </location>
</feature>
<evidence type="ECO:0000313" key="6">
    <source>
        <dbReference type="EMBL" id="RKO88258.1"/>
    </source>
</evidence>
<accession>A0A4P9WAS7</accession>
<dbReference type="GO" id="GO:0003887">
    <property type="term" value="F:DNA-directed DNA polymerase activity"/>
    <property type="evidence" value="ECO:0007669"/>
    <property type="project" value="TreeGrafter"/>
</dbReference>
<keyword evidence="3" id="KW-0235">DNA replication</keyword>
<feature type="compositionally biased region" description="Polar residues" evidence="5">
    <location>
        <begin position="193"/>
        <end position="207"/>
    </location>
</feature>
<evidence type="ECO:0000256" key="4">
    <source>
        <dbReference type="ARBA" id="ARBA00023242"/>
    </source>
</evidence>
<feature type="region of interest" description="Disordered" evidence="5">
    <location>
        <begin position="431"/>
        <end position="710"/>
    </location>
</feature>
<dbReference type="Proteomes" id="UP000269721">
    <property type="component" value="Unassembled WGS sequence"/>
</dbReference>
<feature type="compositionally biased region" description="Basic and acidic residues" evidence="5">
    <location>
        <begin position="431"/>
        <end position="451"/>
    </location>
</feature>
<proteinExistence type="predicted"/>
<feature type="compositionally biased region" description="Acidic residues" evidence="5">
    <location>
        <begin position="487"/>
        <end position="497"/>
    </location>
</feature>
<feature type="compositionally biased region" description="Basic and acidic residues" evidence="5">
    <location>
        <begin position="675"/>
        <end position="688"/>
    </location>
</feature>
<dbReference type="PANTHER" id="PTHR17598:SF13">
    <property type="entry name" value="DNA POLYMERASE DELTA SUBUNIT 3"/>
    <property type="match status" value="1"/>
</dbReference>
<sequence>MISTSTRYLGQSCYSVEIWEAVVKRIGAASWDPCGIALLGRPLDTWVELVSDLDLKRPNVSLCRLAKLIPYKSPLLVSGGDRITESSSSFTSSHTPKETLTHPLSEGARSVEDPGKQYAVYHIKFAKSLEARGALSDADDHLRRTGEGRGRARHGRGKRLLVSSSSSRAVVQIIARVRTAGTLVLSSYLSPSFGSRTSATNQTSTTHKPPAAAKLQHEAGAQRLPAYRRRLGKPRGRTLAEFLETARADGVTGTYYLQGAGVAGDGVLHAMVVPDHALDAAKKKFRKFTSHVYSVQACEVKDTDALSNVDYEVSMAATLETNHRSGIWLSSMNLDDASRITFRKLGLIRNPTVTFTPRGKAAKSQPQRTVSAPDIAATSTTVDDPVPASKGKVLPRASSSKSFGKKGDAKSKAEAKEAANTFKSFFSKPSVADDRTEAASAADESKPKESEPAAAPPPAKKRNFFEQFAFDKSKLKTASSSSVDPISVDEPESEDTEADKREKKREGAARKQKETRELAEQEEKTRKEAEQEKRREAERKKKEEAERRRKELAARRASPDPDDAVRASQKRALDSMFAADSEEETEPKGQPIVVATPERESKRRRSSESLTTAAPADEETKANPSKEGRTTALNDAADIEMADIEVPETEDYSSWEEYSEDEVAARPPPAKKLKKPEPENAGKGRKADGAGGKKGGGQKTLLSFFGKGPS</sequence>
<keyword evidence="4" id="KW-0539">Nucleus</keyword>
<evidence type="ECO:0000256" key="3">
    <source>
        <dbReference type="ARBA" id="ARBA00022705"/>
    </source>
</evidence>
<gene>
    <name evidence="6" type="ORF">BDK51DRAFT_39303</name>
</gene>
<evidence type="ECO:0000256" key="5">
    <source>
        <dbReference type="SAM" id="MobiDB-lite"/>
    </source>
</evidence>